<dbReference type="SUPFAM" id="SSF58104">
    <property type="entry name" value="Methyl-accepting chemotaxis protein (MCP) signaling domain"/>
    <property type="match status" value="1"/>
</dbReference>
<dbReference type="GO" id="GO:0006935">
    <property type="term" value="P:chemotaxis"/>
    <property type="evidence" value="ECO:0007669"/>
    <property type="project" value="InterPro"/>
</dbReference>
<keyword evidence="6" id="KW-1133">Transmembrane helix</keyword>
<evidence type="ECO:0000259" key="8">
    <source>
        <dbReference type="PROSITE" id="PS50885"/>
    </source>
</evidence>
<feature type="transmembrane region" description="Helical" evidence="6">
    <location>
        <begin position="22"/>
        <end position="44"/>
    </location>
</feature>
<evidence type="ECO:0000313" key="9">
    <source>
        <dbReference type="EMBL" id="TPD61566.1"/>
    </source>
</evidence>
<dbReference type="InterPro" id="IPR032255">
    <property type="entry name" value="HBM"/>
</dbReference>
<dbReference type="OrthoDB" id="3289104at2"/>
<dbReference type="Gene3D" id="6.10.340.10">
    <property type="match status" value="1"/>
</dbReference>
<dbReference type="SMART" id="SM00283">
    <property type="entry name" value="MA"/>
    <property type="match status" value="1"/>
</dbReference>
<dbReference type="GO" id="GO:0016020">
    <property type="term" value="C:membrane"/>
    <property type="evidence" value="ECO:0007669"/>
    <property type="project" value="InterPro"/>
</dbReference>
<organism evidence="9 10">
    <name type="scientific">Emcibacter nanhaiensis</name>
    <dbReference type="NCBI Taxonomy" id="1505037"/>
    <lineage>
        <taxon>Bacteria</taxon>
        <taxon>Pseudomonadati</taxon>
        <taxon>Pseudomonadota</taxon>
        <taxon>Alphaproteobacteria</taxon>
        <taxon>Emcibacterales</taxon>
        <taxon>Emcibacteraceae</taxon>
        <taxon>Emcibacter</taxon>
    </lineage>
</organism>
<evidence type="ECO:0000256" key="3">
    <source>
        <dbReference type="PROSITE-ProRule" id="PRU00284"/>
    </source>
</evidence>
<dbReference type="Proteomes" id="UP000319148">
    <property type="component" value="Unassembled WGS sequence"/>
</dbReference>
<dbReference type="PANTHER" id="PTHR32089">
    <property type="entry name" value="METHYL-ACCEPTING CHEMOTAXIS PROTEIN MCPB"/>
    <property type="match status" value="1"/>
</dbReference>
<dbReference type="InterPro" id="IPR004089">
    <property type="entry name" value="MCPsignal_dom"/>
</dbReference>
<dbReference type="AlphaFoldDB" id="A0A501PP49"/>
<keyword evidence="10" id="KW-1185">Reference proteome</keyword>
<dbReference type="PROSITE" id="PS50885">
    <property type="entry name" value="HAMP"/>
    <property type="match status" value="1"/>
</dbReference>
<keyword evidence="4" id="KW-0175">Coiled coil</keyword>
<comment type="similarity">
    <text evidence="2">Belongs to the methyl-accepting chemotaxis (MCP) protein family.</text>
</comment>
<dbReference type="GO" id="GO:0004888">
    <property type="term" value="F:transmembrane signaling receptor activity"/>
    <property type="evidence" value="ECO:0007669"/>
    <property type="project" value="InterPro"/>
</dbReference>
<feature type="transmembrane region" description="Helical" evidence="6">
    <location>
        <begin position="289"/>
        <end position="311"/>
    </location>
</feature>
<evidence type="ECO:0000256" key="1">
    <source>
        <dbReference type="ARBA" id="ARBA00023224"/>
    </source>
</evidence>
<feature type="coiled-coil region" evidence="4">
    <location>
        <begin position="660"/>
        <end position="687"/>
    </location>
</feature>
<keyword evidence="1 3" id="KW-0807">Transducer</keyword>
<accession>A0A501PP49</accession>
<dbReference type="Pfam" id="PF00015">
    <property type="entry name" value="MCPsignal"/>
    <property type="match status" value="1"/>
</dbReference>
<dbReference type="CDD" id="cd06225">
    <property type="entry name" value="HAMP"/>
    <property type="match status" value="1"/>
</dbReference>
<gene>
    <name evidence="9" type="ORF">FIV46_04980</name>
</gene>
<evidence type="ECO:0000256" key="4">
    <source>
        <dbReference type="SAM" id="Coils"/>
    </source>
</evidence>
<evidence type="ECO:0000256" key="6">
    <source>
        <dbReference type="SAM" id="Phobius"/>
    </source>
</evidence>
<dbReference type="RefSeq" id="WP_139939016.1">
    <property type="nucleotide sequence ID" value="NZ_JBHSYP010000003.1"/>
</dbReference>
<dbReference type="InterPro" id="IPR003660">
    <property type="entry name" value="HAMP_dom"/>
</dbReference>
<dbReference type="Gene3D" id="1.10.287.950">
    <property type="entry name" value="Methyl-accepting chemotaxis protein"/>
    <property type="match status" value="1"/>
</dbReference>
<protein>
    <submittedName>
        <fullName evidence="9">HAMP domain-containing protein</fullName>
    </submittedName>
</protein>
<dbReference type="Pfam" id="PF00672">
    <property type="entry name" value="HAMP"/>
    <property type="match status" value="1"/>
</dbReference>
<dbReference type="SMART" id="SM01358">
    <property type="entry name" value="HBM"/>
    <property type="match status" value="1"/>
</dbReference>
<evidence type="ECO:0000256" key="5">
    <source>
        <dbReference type="SAM" id="MobiDB-lite"/>
    </source>
</evidence>
<evidence type="ECO:0000256" key="2">
    <source>
        <dbReference type="ARBA" id="ARBA00029447"/>
    </source>
</evidence>
<dbReference type="PRINTS" id="PR00260">
    <property type="entry name" value="CHEMTRNSDUCR"/>
</dbReference>
<name>A0A501PP49_9PROT</name>
<dbReference type="InterPro" id="IPR004090">
    <property type="entry name" value="Chemotax_Me-accpt_rcpt"/>
</dbReference>
<feature type="domain" description="HAMP" evidence="8">
    <location>
        <begin position="313"/>
        <end position="366"/>
    </location>
</feature>
<comment type="caution">
    <text evidence="9">The sequence shown here is derived from an EMBL/GenBank/DDBJ whole genome shotgun (WGS) entry which is preliminary data.</text>
</comment>
<dbReference type="PANTHER" id="PTHR32089:SF112">
    <property type="entry name" value="LYSOZYME-LIKE PROTEIN-RELATED"/>
    <property type="match status" value="1"/>
</dbReference>
<dbReference type="EMBL" id="VFIY01000005">
    <property type="protein sequence ID" value="TPD61566.1"/>
    <property type="molecule type" value="Genomic_DNA"/>
</dbReference>
<proteinExistence type="inferred from homology"/>
<evidence type="ECO:0000259" key="7">
    <source>
        <dbReference type="PROSITE" id="PS50111"/>
    </source>
</evidence>
<feature type="domain" description="Methyl-accepting transducer" evidence="7">
    <location>
        <begin position="428"/>
        <end position="671"/>
    </location>
</feature>
<sequence>MFNWLFSLTDNLLSKFTISRRIFLLAGLTILSMVMLTIGFVWNYGKINSEFHSYQDYERQGRLGSELFSLGREIRQDEKSFLLHPEDDLLAQHGKTSRRLTSILDDYAQQAENGEVKSALKSLQDKSKTYQDRFSSLASGLRQLGYTEEDGLRGKLKQSGQKAEEALDETNLPEIQVALLKTRKAEQDYIRLGDKASQRWYKIHLRTVKKGIPQTNISRERKDLLLGYIAAYEKSFADFVQHNEEVKEASTRLDEIYSSMVPDFKSVMDLARTGRENAERTYDEAKSRFVVTMALVAVIALVAYLLLSLPLTRSLTRPIRKITEAMRALSDGEDDVQIDLPAQNNEIGKMVSAIERFRENLGQMEQARLEQAREKEQRLAAEKRAAEQERQLAMEKMEREEEDKRRSAEKQARLEQVCLEFEATMRDVLRQVRSASVEMEGSAREMFSLADSTSARTEALAAASEQSNQNMSAVSVSAGDLEATVDQISGRVRESAQGTSGAVEEIEQANIHIQHLEDASQKIGAVVSLINDIAEQTNLLALNATIEAARAGDAGRGFAVVASEVKNLAGQTAEATSEIAAQVSGMRDATMEAVRTMRLIGDTIRSISGTSEDIASSVHDQEEATREIVRSVKEVSGGMGGILENVVSVSHDAQNTSRVANDVLSNANRLNAESEKLNQKFEQFLRDIKSAS</sequence>
<dbReference type="PROSITE" id="PS50111">
    <property type="entry name" value="CHEMOTAXIS_TRANSDUC_2"/>
    <property type="match status" value="1"/>
</dbReference>
<evidence type="ECO:0000313" key="10">
    <source>
        <dbReference type="Proteomes" id="UP000319148"/>
    </source>
</evidence>
<dbReference type="GO" id="GO:0007165">
    <property type="term" value="P:signal transduction"/>
    <property type="evidence" value="ECO:0007669"/>
    <property type="project" value="UniProtKB-KW"/>
</dbReference>
<keyword evidence="6" id="KW-0472">Membrane</keyword>
<keyword evidence="6" id="KW-0812">Transmembrane</keyword>
<feature type="region of interest" description="Disordered" evidence="5">
    <location>
        <begin position="370"/>
        <end position="389"/>
    </location>
</feature>
<reference evidence="10" key="1">
    <citation type="submission" date="2019-06" db="EMBL/GenBank/DDBJ databases">
        <title>The complete genome of Emcibacter congregatus ZYLT.</title>
        <authorList>
            <person name="Zhao Z."/>
        </authorList>
    </citation>
    <scope>NUCLEOTIDE SEQUENCE [LARGE SCALE GENOMIC DNA]</scope>
    <source>
        <strain evidence="10">MCCC 1A06723</strain>
    </source>
</reference>
<dbReference type="SMART" id="SM00304">
    <property type="entry name" value="HAMP"/>
    <property type="match status" value="1"/>
</dbReference>